<feature type="compositionally biased region" description="Polar residues" evidence="1">
    <location>
        <begin position="193"/>
        <end position="216"/>
    </location>
</feature>
<evidence type="ECO:0000256" key="1">
    <source>
        <dbReference type="SAM" id="MobiDB-lite"/>
    </source>
</evidence>
<dbReference type="EMBL" id="CAACVS010000164">
    <property type="protein sequence ID" value="VEU38323.1"/>
    <property type="molecule type" value="Genomic_DNA"/>
</dbReference>
<protein>
    <submittedName>
        <fullName evidence="2">Uncharacterized protein</fullName>
    </submittedName>
</protein>
<feature type="region of interest" description="Disordered" evidence="1">
    <location>
        <begin position="400"/>
        <end position="480"/>
    </location>
</feature>
<reference evidence="2 3" key="1">
    <citation type="submission" date="2019-01" db="EMBL/GenBank/DDBJ databases">
        <authorList>
            <person name="Ferrante I. M."/>
        </authorList>
    </citation>
    <scope>NUCLEOTIDE SEQUENCE [LARGE SCALE GENOMIC DNA]</scope>
    <source>
        <strain evidence="2 3">B856</strain>
    </source>
</reference>
<feature type="compositionally biased region" description="Basic residues" evidence="1">
    <location>
        <begin position="436"/>
        <end position="458"/>
    </location>
</feature>
<dbReference type="Proteomes" id="UP000291116">
    <property type="component" value="Unassembled WGS sequence"/>
</dbReference>
<keyword evidence="3" id="KW-1185">Reference proteome</keyword>
<proteinExistence type="predicted"/>
<evidence type="ECO:0000313" key="2">
    <source>
        <dbReference type="EMBL" id="VEU38323.1"/>
    </source>
</evidence>
<dbReference type="AlphaFoldDB" id="A0A448Z8G4"/>
<feature type="compositionally biased region" description="Basic and acidic residues" evidence="1">
    <location>
        <begin position="218"/>
        <end position="232"/>
    </location>
</feature>
<organism evidence="2 3">
    <name type="scientific">Pseudo-nitzschia multistriata</name>
    <dbReference type="NCBI Taxonomy" id="183589"/>
    <lineage>
        <taxon>Eukaryota</taxon>
        <taxon>Sar</taxon>
        <taxon>Stramenopiles</taxon>
        <taxon>Ochrophyta</taxon>
        <taxon>Bacillariophyta</taxon>
        <taxon>Bacillariophyceae</taxon>
        <taxon>Bacillariophycidae</taxon>
        <taxon>Bacillariales</taxon>
        <taxon>Bacillariaceae</taxon>
        <taxon>Pseudo-nitzschia</taxon>
    </lineage>
</organism>
<feature type="region of interest" description="Disordered" evidence="1">
    <location>
        <begin position="1"/>
        <end position="32"/>
    </location>
</feature>
<feature type="region of interest" description="Disordered" evidence="1">
    <location>
        <begin position="190"/>
        <end position="359"/>
    </location>
</feature>
<evidence type="ECO:0000313" key="3">
    <source>
        <dbReference type="Proteomes" id="UP000291116"/>
    </source>
</evidence>
<feature type="compositionally biased region" description="Basic and acidic residues" evidence="1">
    <location>
        <begin position="293"/>
        <end position="305"/>
    </location>
</feature>
<sequence>MEIAPAEITIGSATSTIDGPSPDDHEGSGKMSNTILDNLELEEPAPYVGKPGMAPTEVVVNAAIISIDGVPNVVNTEEKDDSELFLEHDEVGLNPIDDEAELKIMLENENKQCCDTAMDKCLDTSMVSDDMIEKIMCRADRKLCTCEVTDWMEKTTGYALCGDKDDAIVAEEDVTSISVDGTKVDSLFDESASLDSRSQPNQYSASMLETSTSPSVTEEGHQKLKNTKRIETILENEDEAKDEKDDSKCHIVPAVLPSNTKPDDRKNSSEEKESADNSGASVKETVISSSTETVKEENENEKSEIDGNMCDSAMTTLPSVINSMDSSNPSVEDTSSAQEPAVIEDDREDRSSLSKPFKMRSIQSIMKKAESNREEECEDQSGFECVLQRKITFEKQKIWQPKTPKSTSSSITELFDEQSTGNTTTLSVVTPSPEKKMKKSLSRLGRKFSKRMSFKKRASSPVKQSPVAHSDSKGSTVCDF</sequence>
<feature type="compositionally biased region" description="Low complexity" evidence="1">
    <location>
        <begin position="401"/>
        <end position="410"/>
    </location>
</feature>
<feature type="compositionally biased region" description="Polar residues" evidence="1">
    <location>
        <begin position="417"/>
        <end position="430"/>
    </location>
</feature>
<accession>A0A448Z8G4</accession>
<feature type="compositionally biased region" description="Basic and acidic residues" evidence="1">
    <location>
        <begin position="261"/>
        <end position="275"/>
    </location>
</feature>
<feature type="compositionally biased region" description="Polar residues" evidence="1">
    <location>
        <begin position="313"/>
        <end position="338"/>
    </location>
</feature>
<gene>
    <name evidence="2" type="ORF">PSNMU_V1.4_AUG-EV-PASAV3_0051440</name>
</gene>
<dbReference type="OrthoDB" id="10685455at2759"/>
<name>A0A448Z8G4_9STRA</name>